<dbReference type="PROSITE" id="PS50082">
    <property type="entry name" value="WD_REPEATS_2"/>
    <property type="match status" value="4"/>
</dbReference>
<feature type="repeat" description="WD" evidence="3">
    <location>
        <begin position="316"/>
        <end position="348"/>
    </location>
</feature>
<dbReference type="InterPro" id="IPR005108">
    <property type="entry name" value="HELP"/>
</dbReference>
<dbReference type="PANTHER" id="PTHR13720">
    <property type="entry name" value="WD-40 REPEAT PROTEIN"/>
    <property type="match status" value="1"/>
</dbReference>
<dbReference type="SMART" id="SM00320">
    <property type="entry name" value="WD40"/>
    <property type="match status" value="12"/>
</dbReference>
<dbReference type="GO" id="GO:0008017">
    <property type="term" value="F:microtubule binding"/>
    <property type="evidence" value="ECO:0007669"/>
    <property type="project" value="TreeGrafter"/>
</dbReference>
<feature type="repeat" description="WD" evidence="3">
    <location>
        <begin position="162"/>
        <end position="193"/>
    </location>
</feature>
<dbReference type="Gene3D" id="2.130.10.10">
    <property type="entry name" value="YVTN repeat-like/Quinoprotein amine dehydrogenase"/>
    <property type="match status" value="3"/>
</dbReference>
<keyword evidence="2" id="KW-0677">Repeat</keyword>
<reference evidence="7" key="1">
    <citation type="submission" date="2025-08" db="UniProtKB">
        <authorList>
            <consortium name="RefSeq"/>
        </authorList>
    </citation>
    <scope>IDENTIFICATION</scope>
</reference>
<dbReference type="InParanoid" id="A0A6P8TKS4"/>
<evidence type="ECO:0000313" key="7">
    <source>
        <dbReference type="RefSeq" id="XP_034064694.1"/>
    </source>
</evidence>
<dbReference type="InterPro" id="IPR036322">
    <property type="entry name" value="WD40_repeat_dom_sf"/>
</dbReference>
<dbReference type="FunFam" id="2.130.10.10:FF:000044">
    <property type="entry name" value="echinoderm microtubule-associated protein-like 6 isoform X1"/>
    <property type="match status" value="1"/>
</dbReference>
<feature type="repeat" description="WD" evidence="3">
    <location>
        <begin position="8"/>
        <end position="23"/>
    </location>
</feature>
<dbReference type="Pfam" id="PF03451">
    <property type="entry name" value="HELP"/>
    <property type="match status" value="1"/>
</dbReference>
<dbReference type="FunFam" id="2.130.10.10:FF:000024">
    <property type="entry name" value="Putative echinoderm microtubule-associated protein-like 6"/>
    <property type="match status" value="1"/>
</dbReference>
<evidence type="ECO:0000259" key="5">
    <source>
        <dbReference type="Pfam" id="PF23414"/>
    </source>
</evidence>
<evidence type="ECO:0000256" key="2">
    <source>
        <dbReference type="ARBA" id="ARBA00022737"/>
    </source>
</evidence>
<dbReference type="OrthoDB" id="47802at2759"/>
<dbReference type="SUPFAM" id="SSF50978">
    <property type="entry name" value="WD40 repeat-like"/>
    <property type="match status" value="2"/>
</dbReference>
<gene>
    <name evidence="7" type="primary">LOC117541592</name>
</gene>
<evidence type="ECO:0000313" key="6">
    <source>
        <dbReference type="Proteomes" id="UP000515161"/>
    </source>
</evidence>
<name>A0A6P8TKS4_GYMAC</name>
<protein>
    <submittedName>
        <fullName evidence="7">Echinoderm microtubule-associated protein-like 6</fullName>
    </submittedName>
</protein>
<keyword evidence="6" id="KW-1185">Reference proteome</keyword>
<dbReference type="RefSeq" id="XP_034064694.1">
    <property type="nucleotide sequence ID" value="XM_034208803.1"/>
</dbReference>
<dbReference type="InterPro" id="IPR015943">
    <property type="entry name" value="WD40/YVTN_repeat-like_dom_sf"/>
</dbReference>
<dbReference type="PANTHER" id="PTHR13720:SF52">
    <property type="entry name" value="ECHINODERM MICROTUBULE-ASSOCIATED PROTEIN-LIKE 6"/>
    <property type="match status" value="1"/>
</dbReference>
<sequence length="917" mass="102133">MHACEEGFATGGRDGCIRLWDVDFKPITKIDLTEAEQGYKGLSIRSVCWKADRILAGTQDSEIFEVMVRDRDKPVLLMQGHSEGELWALDLHPKQPVAVTGSDDRSVRLWSLLDHTLLARCNMEESVRSVSFNNDGSQLALGMKDGSFTVLRVRDMTEVVHIKDRKEVIHELKFSPDGSFLAVGSNDGLVDVYAVAQRYKKVGECSRSASFITHLDWAVDSRFLMTNDGAGERLFYRMPAGKLVPREEAKGIHWMTWTGVIGLEVNGIWPKYSTVSNVNSVDANYSSAALVTGDDLGLVKLFRFPCLKKGAKFKKYIGHSAHVTNVRWSNDLQWVVSTGGADHAVFQWRFLPEGVMNGVLEPLLQEGYADSNSGESDSDVSDVPELDSDIEQEAQTSYERQVYKEDLPQLRKKLIGSLKRQKAPEEGLRLQFVHGYRGFDCRNNLFYSQTGELLFHVAAVAVVYDRLKHSQRFYLGHDEDILCLTTHPIKDYAASAQVGRDPAVHVWDIQTLKCLSLLKGHHSRGVCALEFTADGKSLVSVGIDEFHSIVIWDWKKGERLAKARGHKEKTFVVRSNPFRMDKLVTVGIKHIKFWQHSGGGLTFKRGIFGNLGKQETMMSACYGRSEDLVFSGATNGDVYIWRDTTLIKTIKAHDGPVFAMCSLDKGFVTGGKDGIVELWDDMFERCLKTYAIKRAALSPASKGLLLEDNPSIRAITLGHGHILLGTKNGEILEIDKSGPMTLLLQGHMEGEVWGLAAHPLLPVCATVSDDKTLRIWELSANHRMVAVRKLKKGGRCCAFSPDGKALAVGLSDGSFLVVNADTLEDMVTFHHRRELISDIRFSQDSGKYLAVASHDSFVDIYNVLTSKRVGICKGAGSYITHIDWDSRGKLLQVNTGNKEQLFFEAPRGRKQSISVAE</sequence>
<dbReference type="InterPro" id="IPR055442">
    <property type="entry name" value="Beta-prop_EML-like_2nd"/>
</dbReference>
<feature type="domain" description="EML-like second beta-propeller" evidence="5">
    <location>
        <begin position="752"/>
        <end position="911"/>
    </location>
</feature>
<feature type="repeat" description="WD" evidence="3">
    <location>
        <begin position="88"/>
        <end position="120"/>
    </location>
</feature>
<evidence type="ECO:0000259" key="4">
    <source>
        <dbReference type="Pfam" id="PF23409"/>
    </source>
</evidence>
<dbReference type="Proteomes" id="UP000515161">
    <property type="component" value="Unplaced"/>
</dbReference>
<accession>A0A6P8TKS4</accession>
<keyword evidence="1 3" id="KW-0853">WD repeat</keyword>
<dbReference type="AlphaFoldDB" id="A0A6P8TKS4"/>
<proteinExistence type="predicted"/>
<dbReference type="InterPro" id="IPR001680">
    <property type="entry name" value="WD40_rpt"/>
</dbReference>
<dbReference type="Pfam" id="PF23414">
    <property type="entry name" value="Beta-prop_EML_2"/>
    <property type="match status" value="2"/>
</dbReference>
<dbReference type="InterPro" id="IPR055439">
    <property type="entry name" value="Beta-prop_EML_1st"/>
</dbReference>
<feature type="non-terminal residue" evidence="7">
    <location>
        <position position="917"/>
    </location>
</feature>
<feature type="domain" description="EML-like first beta-propeller" evidence="4">
    <location>
        <begin position="470"/>
        <end position="733"/>
    </location>
</feature>
<dbReference type="InterPro" id="IPR050630">
    <property type="entry name" value="WD_repeat_EMAP"/>
</dbReference>
<dbReference type="KEGG" id="gacu:117541592"/>
<evidence type="ECO:0000256" key="1">
    <source>
        <dbReference type="ARBA" id="ARBA00022574"/>
    </source>
</evidence>
<dbReference type="GO" id="GO:0005874">
    <property type="term" value="C:microtubule"/>
    <property type="evidence" value="ECO:0007669"/>
    <property type="project" value="UniProtKB-KW"/>
</dbReference>
<dbReference type="Pfam" id="PF23409">
    <property type="entry name" value="Beta-prop_EML"/>
    <property type="match status" value="1"/>
</dbReference>
<evidence type="ECO:0000256" key="3">
    <source>
        <dbReference type="PROSITE-ProRule" id="PRU00221"/>
    </source>
</evidence>
<dbReference type="GeneID" id="117541592"/>
<feature type="domain" description="EML-like second beta-propeller" evidence="5">
    <location>
        <begin position="86"/>
        <end position="349"/>
    </location>
</feature>
<organism evidence="6 7">
    <name type="scientific">Gymnodraco acuticeps</name>
    <name type="common">Antarctic dragonfish</name>
    <dbReference type="NCBI Taxonomy" id="8218"/>
    <lineage>
        <taxon>Eukaryota</taxon>
        <taxon>Metazoa</taxon>
        <taxon>Chordata</taxon>
        <taxon>Craniata</taxon>
        <taxon>Vertebrata</taxon>
        <taxon>Euteleostomi</taxon>
        <taxon>Actinopterygii</taxon>
        <taxon>Neopterygii</taxon>
        <taxon>Teleostei</taxon>
        <taxon>Neoteleostei</taxon>
        <taxon>Acanthomorphata</taxon>
        <taxon>Eupercaria</taxon>
        <taxon>Perciformes</taxon>
        <taxon>Notothenioidei</taxon>
        <taxon>Bathydraconidae</taxon>
        <taxon>Gymnodraco</taxon>
    </lineage>
</organism>